<feature type="transmembrane region" description="Helical" evidence="6">
    <location>
        <begin position="88"/>
        <end position="111"/>
    </location>
</feature>
<keyword evidence="4 6" id="KW-1133">Transmembrane helix</keyword>
<dbReference type="Pfam" id="PF10324">
    <property type="entry name" value="7TM_GPCR_Srw"/>
    <property type="match status" value="1"/>
</dbReference>
<feature type="transmembrane region" description="Helical" evidence="6">
    <location>
        <begin position="123"/>
        <end position="146"/>
    </location>
</feature>
<feature type="transmembrane region" description="Helical" evidence="6">
    <location>
        <begin position="271"/>
        <end position="297"/>
    </location>
</feature>
<evidence type="ECO:0000256" key="6">
    <source>
        <dbReference type="SAM" id="Phobius"/>
    </source>
</evidence>
<evidence type="ECO:0000256" key="4">
    <source>
        <dbReference type="ARBA" id="ARBA00022989"/>
    </source>
</evidence>
<reference evidence="8 9" key="1">
    <citation type="submission" date="2022-05" db="EMBL/GenBank/DDBJ databases">
        <title>A multi-omics perspective on studying reproductive biology in Daphnia sinensis.</title>
        <authorList>
            <person name="Jia J."/>
        </authorList>
    </citation>
    <scope>NUCLEOTIDE SEQUENCE [LARGE SCALE GENOMIC DNA]</scope>
    <source>
        <strain evidence="8 9">WSL</strain>
    </source>
</reference>
<dbReference type="SUPFAM" id="SSF81321">
    <property type="entry name" value="Family A G protein-coupled receptor-like"/>
    <property type="match status" value="1"/>
</dbReference>
<comment type="similarity">
    <text evidence="2">Belongs to the G-protein coupled receptor 1 family.</text>
</comment>
<comment type="subcellular location">
    <subcellularLocation>
        <location evidence="1">Membrane</location>
    </subcellularLocation>
</comment>
<evidence type="ECO:0000259" key="7">
    <source>
        <dbReference type="PROSITE" id="PS50262"/>
    </source>
</evidence>
<dbReference type="GO" id="GO:0008528">
    <property type="term" value="F:G protein-coupled peptide receptor activity"/>
    <property type="evidence" value="ECO:0007669"/>
    <property type="project" value="InterPro"/>
</dbReference>
<dbReference type="InterPro" id="IPR000276">
    <property type="entry name" value="GPCR_Rhodpsn"/>
</dbReference>
<proteinExistence type="inferred from homology"/>
<evidence type="ECO:0000256" key="3">
    <source>
        <dbReference type="ARBA" id="ARBA00022692"/>
    </source>
</evidence>
<evidence type="ECO:0000313" key="9">
    <source>
        <dbReference type="Proteomes" id="UP000820818"/>
    </source>
</evidence>
<keyword evidence="3 6" id="KW-0812">Transmembrane</keyword>
<dbReference type="GO" id="GO:0016020">
    <property type="term" value="C:membrane"/>
    <property type="evidence" value="ECO:0007669"/>
    <property type="project" value="UniProtKB-SubCell"/>
</dbReference>
<keyword evidence="9" id="KW-1185">Reference proteome</keyword>
<keyword evidence="8" id="KW-0675">Receptor</keyword>
<dbReference type="InterPro" id="IPR017452">
    <property type="entry name" value="GPCR_Rhodpsn_7TM"/>
</dbReference>
<comment type="caution">
    <text evidence="8">The sequence shown here is derived from an EMBL/GenBank/DDBJ whole genome shotgun (WGS) entry which is preliminary data.</text>
</comment>
<dbReference type="PROSITE" id="PS50262">
    <property type="entry name" value="G_PROTEIN_RECEP_F1_2"/>
    <property type="match status" value="1"/>
</dbReference>
<evidence type="ECO:0000256" key="5">
    <source>
        <dbReference type="ARBA" id="ARBA00023136"/>
    </source>
</evidence>
<accession>A0AAD5PV33</accession>
<feature type="domain" description="G-protein coupled receptors family 1 profile" evidence="7">
    <location>
        <begin position="103"/>
        <end position="389"/>
    </location>
</feature>
<feature type="transmembrane region" description="Helical" evidence="6">
    <location>
        <begin position="212"/>
        <end position="229"/>
    </location>
</feature>
<dbReference type="PRINTS" id="PR00237">
    <property type="entry name" value="GPCRRHODOPSN"/>
</dbReference>
<evidence type="ECO:0000313" key="8">
    <source>
        <dbReference type="EMBL" id="KAI9559108.1"/>
    </source>
</evidence>
<dbReference type="CDD" id="cd14978">
    <property type="entry name" value="7tmA_FMRFamide_R-like"/>
    <property type="match status" value="1"/>
</dbReference>
<evidence type="ECO:0000256" key="2">
    <source>
        <dbReference type="ARBA" id="ARBA00010663"/>
    </source>
</evidence>
<dbReference type="PANTHER" id="PTHR47023">
    <property type="entry name" value="SEX PEPTIDE RECEPTOR"/>
    <property type="match status" value="1"/>
</dbReference>
<dbReference type="Proteomes" id="UP000820818">
    <property type="component" value="Linkage Group LG5"/>
</dbReference>
<name>A0AAD5PV33_9CRUS</name>
<dbReference type="Gene3D" id="1.20.1070.10">
    <property type="entry name" value="Rhodopsin 7-helix transmembrane proteins"/>
    <property type="match status" value="1"/>
</dbReference>
<keyword evidence="5 6" id="KW-0472">Membrane</keyword>
<feature type="transmembrane region" description="Helical" evidence="6">
    <location>
        <begin position="173"/>
        <end position="192"/>
    </location>
</feature>
<dbReference type="EMBL" id="WJBH02000005">
    <property type="protein sequence ID" value="KAI9559108.1"/>
    <property type="molecule type" value="Genomic_DNA"/>
</dbReference>
<organism evidence="8 9">
    <name type="scientific">Daphnia sinensis</name>
    <dbReference type="NCBI Taxonomy" id="1820382"/>
    <lineage>
        <taxon>Eukaryota</taxon>
        <taxon>Metazoa</taxon>
        <taxon>Ecdysozoa</taxon>
        <taxon>Arthropoda</taxon>
        <taxon>Crustacea</taxon>
        <taxon>Branchiopoda</taxon>
        <taxon>Diplostraca</taxon>
        <taxon>Cladocera</taxon>
        <taxon>Anomopoda</taxon>
        <taxon>Daphniidae</taxon>
        <taxon>Daphnia</taxon>
        <taxon>Daphnia similis group</taxon>
    </lineage>
</organism>
<feature type="transmembrane region" description="Helical" evidence="6">
    <location>
        <begin position="365"/>
        <end position="388"/>
    </location>
</feature>
<dbReference type="InterPro" id="IPR053071">
    <property type="entry name" value="GPCR1-related_rcpt"/>
</dbReference>
<sequence>MTTAGGEQTTVAGGNESSLGNWSEKNWLLLGNVWYSDEDDSNETSDTEQAGNFSGININGSVLINASISASRYLNITADLDIRYALPLYGYIMPFLVVITIIANTLIVLVLSKKHMRTPTNLVLMAMALSDMFTLLFPAPWLLYLYTFGNHHRPLRPLSACYAYNFMNEVIPALFHTASIWLTLALAIQRYIYVCHPPLARTWCTMERVKKAIGWIYVVALVHQFPRLFDQVYLPVDIYWEGEGIVTTCCKYEADWVTDIFSQVVYYNLYFWFRVVCVHLGPCASLVLLNVLLFGALRRAQQKRDKLFKENRKASECRKLRDSNCTTLMLIVVVSCFLVVEIPLAVLTVLHIFDASLELRVLDYGVINVLILFTNFFISLSYPINFAIYCGMSRQFRETFQGLFTPSASSGRLATGSAHQGASSVANRHNDCNYSTVAANGIGTKSLNVTKLYILSTHTQTHTHTGIVYLVRGSFNLGFDPGLVTGRTLYAHQLQMRNSCHM</sequence>
<dbReference type="AlphaFoldDB" id="A0AAD5PV33"/>
<protein>
    <submittedName>
        <fullName evidence="8">Neuropeptide receptor</fullName>
    </submittedName>
</protein>
<dbReference type="InterPro" id="IPR019427">
    <property type="entry name" value="7TM_GPCR_serpentine_rcpt_Srw"/>
</dbReference>
<evidence type="ECO:0000256" key="1">
    <source>
        <dbReference type="ARBA" id="ARBA00004370"/>
    </source>
</evidence>
<feature type="transmembrane region" description="Helical" evidence="6">
    <location>
        <begin position="328"/>
        <end position="353"/>
    </location>
</feature>
<dbReference type="PANTHER" id="PTHR47023:SF1">
    <property type="entry name" value="SEX PEPTIDE RECEPTOR"/>
    <property type="match status" value="1"/>
</dbReference>
<gene>
    <name evidence="8" type="ORF">GHT06_015897</name>
</gene>